<feature type="region of interest" description="Disordered" evidence="1">
    <location>
        <begin position="73"/>
        <end position="107"/>
    </location>
</feature>
<dbReference type="AlphaFoldDB" id="A0A7D9HY77"/>
<reference evidence="2" key="1">
    <citation type="submission" date="2020-04" db="EMBL/GenBank/DDBJ databases">
        <authorList>
            <person name="Alioto T."/>
            <person name="Alioto T."/>
            <person name="Gomez Garrido J."/>
        </authorList>
    </citation>
    <scope>NUCLEOTIDE SEQUENCE</scope>
    <source>
        <strain evidence="2">A484AB</strain>
    </source>
</reference>
<feature type="compositionally biased region" description="Basic and acidic residues" evidence="1">
    <location>
        <begin position="73"/>
        <end position="82"/>
    </location>
</feature>
<comment type="caution">
    <text evidence="2">The sequence shown here is derived from an EMBL/GenBank/DDBJ whole genome shotgun (WGS) entry which is preliminary data.</text>
</comment>
<dbReference type="Proteomes" id="UP001152795">
    <property type="component" value="Unassembled WGS sequence"/>
</dbReference>
<accession>A0A7D9HY77</accession>
<proteinExistence type="predicted"/>
<feature type="compositionally biased region" description="Polar residues" evidence="1">
    <location>
        <begin position="191"/>
        <end position="202"/>
    </location>
</feature>
<dbReference type="EMBL" id="CACRXK020002722">
    <property type="protein sequence ID" value="CAB3995744.1"/>
    <property type="molecule type" value="Genomic_DNA"/>
</dbReference>
<feature type="region of interest" description="Disordered" evidence="1">
    <location>
        <begin position="176"/>
        <end position="202"/>
    </location>
</feature>
<feature type="non-terminal residue" evidence="2">
    <location>
        <position position="202"/>
    </location>
</feature>
<dbReference type="PANTHER" id="PTHR47331:SF7">
    <property type="match status" value="1"/>
</dbReference>
<dbReference type="PANTHER" id="PTHR47331">
    <property type="entry name" value="PHD-TYPE DOMAIN-CONTAINING PROTEIN"/>
    <property type="match status" value="1"/>
</dbReference>
<organism evidence="2 3">
    <name type="scientific">Paramuricea clavata</name>
    <name type="common">Red gorgonian</name>
    <name type="synonym">Violescent sea-whip</name>
    <dbReference type="NCBI Taxonomy" id="317549"/>
    <lineage>
        <taxon>Eukaryota</taxon>
        <taxon>Metazoa</taxon>
        <taxon>Cnidaria</taxon>
        <taxon>Anthozoa</taxon>
        <taxon>Octocorallia</taxon>
        <taxon>Malacalcyonacea</taxon>
        <taxon>Plexauridae</taxon>
        <taxon>Paramuricea</taxon>
    </lineage>
</organism>
<sequence>MELDCAKRDGALAGLRVLGEPIYLKPIISKLPGDIQGRWQRHAFHHMNDHKVDYPSFAEFVSFIELVSRDALEGDQPDERNRGRPRQSYKTDIPDSGQGTKSSDPSHWCVVLRRPHPLNQCRAFRAKPINQRKSLLKQYGICYRCLASSSHMAKDCKTPVKCIECHSDKHIAALHAGGPPALGKPNESKDNTNGNMDNSHTT</sequence>
<evidence type="ECO:0000313" key="2">
    <source>
        <dbReference type="EMBL" id="CAB3995744.1"/>
    </source>
</evidence>
<evidence type="ECO:0000313" key="3">
    <source>
        <dbReference type="Proteomes" id="UP001152795"/>
    </source>
</evidence>
<gene>
    <name evidence="2" type="ORF">PACLA_8A029800</name>
</gene>
<name>A0A7D9HY77_PARCT</name>
<dbReference type="OrthoDB" id="10068969at2759"/>
<keyword evidence="3" id="KW-1185">Reference proteome</keyword>
<protein>
    <submittedName>
        <fullName evidence="2">Uncharacterized protein</fullName>
    </submittedName>
</protein>
<evidence type="ECO:0000256" key="1">
    <source>
        <dbReference type="SAM" id="MobiDB-lite"/>
    </source>
</evidence>